<feature type="region of interest" description="Disordered" evidence="5">
    <location>
        <begin position="1"/>
        <end position="25"/>
    </location>
</feature>
<dbReference type="AlphaFoldDB" id="A0A2G8KVB2"/>
<evidence type="ECO:0000313" key="9">
    <source>
        <dbReference type="Proteomes" id="UP000230750"/>
    </source>
</evidence>
<feature type="transmembrane region" description="Helical" evidence="6">
    <location>
        <begin position="244"/>
        <end position="262"/>
    </location>
</feature>
<feature type="domain" description="Amino acid transporter transmembrane" evidence="7">
    <location>
        <begin position="39"/>
        <end position="443"/>
    </location>
</feature>
<dbReference type="GO" id="GO:0015180">
    <property type="term" value="F:L-alanine transmembrane transporter activity"/>
    <property type="evidence" value="ECO:0007669"/>
    <property type="project" value="TreeGrafter"/>
</dbReference>
<gene>
    <name evidence="8" type="ORF">BSL78_11161</name>
</gene>
<feature type="transmembrane region" description="Helical" evidence="6">
    <location>
        <begin position="274"/>
        <end position="298"/>
    </location>
</feature>
<comment type="caution">
    <text evidence="8">The sequence shown here is derived from an EMBL/GenBank/DDBJ whole genome shotgun (WGS) entry which is preliminary data.</text>
</comment>
<accession>A0A2G8KVB2</accession>
<protein>
    <submittedName>
        <fullName evidence="8">Putative proton-coupled amino acid transporter 1 isoform X3</fullName>
    </submittedName>
</protein>
<reference evidence="8 9" key="1">
    <citation type="journal article" date="2017" name="PLoS Biol.">
        <title>The sea cucumber genome provides insights into morphological evolution and visceral regeneration.</title>
        <authorList>
            <person name="Zhang X."/>
            <person name="Sun L."/>
            <person name="Yuan J."/>
            <person name="Sun Y."/>
            <person name="Gao Y."/>
            <person name="Zhang L."/>
            <person name="Li S."/>
            <person name="Dai H."/>
            <person name="Hamel J.F."/>
            <person name="Liu C."/>
            <person name="Yu Y."/>
            <person name="Liu S."/>
            <person name="Lin W."/>
            <person name="Guo K."/>
            <person name="Jin S."/>
            <person name="Xu P."/>
            <person name="Storey K.B."/>
            <person name="Huan P."/>
            <person name="Zhang T."/>
            <person name="Zhou Y."/>
            <person name="Zhang J."/>
            <person name="Lin C."/>
            <person name="Li X."/>
            <person name="Xing L."/>
            <person name="Huo D."/>
            <person name="Sun M."/>
            <person name="Wang L."/>
            <person name="Mercier A."/>
            <person name="Li F."/>
            <person name="Yang H."/>
            <person name="Xiang J."/>
        </authorList>
    </citation>
    <scope>NUCLEOTIDE SEQUENCE [LARGE SCALE GENOMIC DNA]</scope>
    <source>
        <strain evidence="8">Shaxun</strain>
        <tissue evidence="8">Muscle</tissue>
    </source>
</reference>
<feature type="transmembrane region" description="Helical" evidence="6">
    <location>
        <begin position="203"/>
        <end position="224"/>
    </location>
</feature>
<feature type="transmembrane region" description="Helical" evidence="6">
    <location>
        <begin position="357"/>
        <end position="377"/>
    </location>
</feature>
<feature type="compositionally biased region" description="Basic and acidic residues" evidence="5">
    <location>
        <begin position="1"/>
        <end position="12"/>
    </location>
</feature>
<evidence type="ECO:0000256" key="2">
    <source>
        <dbReference type="ARBA" id="ARBA00022692"/>
    </source>
</evidence>
<keyword evidence="3 6" id="KW-1133">Transmembrane helix</keyword>
<dbReference type="InterPro" id="IPR013057">
    <property type="entry name" value="AA_transpt_TM"/>
</dbReference>
<feature type="transmembrane region" description="Helical" evidence="6">
    <location>
        <begin position="318"/>
        <end position="345"/>
    </location>
</feature>
<dbReference type="GO" id="GO:0005774">
    <property type="term" value="C:vacuolar membrane"/>
    <property type="evidence" value="ECO:0007669"/>
    <property type="project" value="TreeGrafter"/>
</dbReference>
<dbReference type="STRING" id="307972.A0A2G8KVB2"/>
<evidence type="ECO:0000256" key="5">
    <source>
        <dbReference type="SAM" id="MobiDB-lite"/>
    </source>
</evidence>
<feature type="transmembrane region" description="Helical" evidence="6">
    <location>
        <begin position="174"/>
        <end position="191"/>
    </location>
</feature>
<name>A0A2G8KVB2_STIJA</name>
<feature type="transmembrane region" description="Helical" evidence="6">
    <location>
        <begin position="68"/>
        <end position="92"/>
    </location>
</feature>
<proteinExistence type="predicted"/>
<organism evidence="8 9">
    <name type="scientific">Stichopus japonicus</name>
    <name type="common">Sea cucumber</name>
    <dbReference type="NCBI Taxonomy" id="307972"/>
    <lineage>
        <taxon>Eukaryota</taxon>
        <taxon>Metazoa</taxon>
        <taxon>Echinodermata</taxon>
        <taxon>Eleutherozoa</taxon>
        <taxon>Echinozoa</taxon>
        <taxon>Holothuroidea</taxon>
        <taxon>Aspidochirotacea</taxon>
        <taxon>Aspidochirotida</taxon>
        <taxon>Stichopodidae</taxon>
        <taxon>Apostichopus</taxon>
    </lineage>
</organism>
<evidence type="ECO:0000259" key="7">
    <source>
        <dbReference type="Pfam" id="PF01490"/>
    </source>
</evidence>
<dbReference type="Pfam" id="PF01490">
    <property type="entry name" value="Aa_trans"/>
    <property type="match status" value="1"/>
</dbReference>
<feature type="transmembrane region" description="Helical" evidence="6">
    <location>
        <begin position="424"/>
        <end position="447"/>
    </location>
</feature>
<dbReference type="EMBL" id="MRZV01000349">
    <property type="protein sequence ID" value="PIK51953.1"/>
    <property type="molecule type" value="Genomic_DNA"/>
</dbReference>
<keyword evidence="9" id="KW-1185">Reference proteome</keyword>
<dbReference type="OrthoDB" id="1684102at2759"/>
<evidence type="ECO:0000313" key="8">
    <source>
        <dbReference type="EMBL" id="PIK51953.1"/>
    </source>
</evidence>
<dbReference type="PANTHER" id="PTHR22950">
    <property type="entry name" value="AMINO ACID TRANSPORTER"/>
    <property type="match status" value="1"/>
</dbReference>
<feature type="transmembrane region" description="Helical" evidence="6">
    <location>
        <begin position="134"/>
        <end position="154"/>
    </location>
</feature>
<dbReference type="GO" id="GO:0015193">
    <property type="term" value="F:L-proline transmembrane transporter activity"/>
    <property type="evidence" value="ECO:0007669"/>
    <property type="project" value="TreeGrafter"/>
</dbReference>
<sequence>MSSRDSDSKEPLLRPPAGNPHQGDGDIQNKEVAVIVEHQCTNLQSLMNLMKANIGTGLLGLPYAVQHAGLLLGPLSLIVMSVICISCMYQLVKTAKRLCRQLGEEKLDYADVAGLSMDHGGIQCFHGYGYIGRFVVNTFLMITQLGFCCIYFIFMAENIQQIYQEYYTHGVPDTKIFILMLFVPVMLICFIKNLDELAPLSILAIALTIVGIFIIYGFFIVKLIHKDPRTYVLVQTNLTTNYPYFFGSAIYAFEGIGVILPLEIKMKSPDDFTFVLILGMVLVTMLYTSMGFLGYFTFGNAVAETITLALPDGLFYEVVKLMFVAAIFVTYAVQFYVPAYLIWPFLKKRLPERYHDVGNYVFRASLVFLTLVLAVSIPQLANVITLIGAFSSSALAIILPPLFEEIVRCRDGYRGWHVIRLVKNIVIFTIGFVGMGLGTFVAIQNIVKDY</sequence>
<evidence type="ECO:0000256" key="6">
    <source>
        <dbReference type="SAM" id="Phobius"/>
    </source>
</evidence>
<evidence type="ECO:0000256" key="3">
    <source>
        <dbReference type="ARBA" id="ARBA00022989"/>
    </source>
</evidence>
<comment type="subcellular location">
    <subcellularLocation>
        <location evidence="1">Membrane</location>
        <topology evidence="1">Multi-pass membrane protein</topology>
    </subcellularLocation>
</comment>
<feature type="transmembrane region" description="Helical" evidence="6">
    <location>
        <begin position="383"/>
        <end position="403"/>
    </location>
</feature>
<evidence type="ECO:0000256" key="1">
    <source>
        <dbReference type="ARBA" id="ARBA00004141"/>
    </source>
</evidence>
<keyword evidence="2 6" id="KW-0812">Transmembrane</keyword>
<keyword evidence="4 6" id="KW-0472">Membrane</keyword>
<evidence type="ECO:0000256" key="4">
    <source>
        <dbReference type="ARBA" id="ARBA00023136"/>
    </source>
</evidence>
<dbReference type="Proteomes" id="UP000230750">
    <property type="component" value="Unassembled WGS sequence"/>
</dbReference>
<dbReference type="PANTHER" id="PTHR22950:SF349">
    <property type="entry name" value="AMINO ACID TRANSPORTER TRANSMEMBRANE DOMAIN-CONTAINING PROTEIN"/>
    <property type="match status" value="1"/>
</dbReference>